<name>A0A5M4BBF3_9FLAO</name>
<gene>
    <name evidence="1" type="ORF">RCZ01_22250</name>
</gene>
<dbReference type="OrthoDB" id="1454024at2"/>
<sequence>MTAEIAKQIIEQMPHSEVERLHKLMGVQPQTVNVVQEVVNLLYSLKTHDICFTPEECAKYLGKHINTVRTAIKNKQIIAYPVGATYSIPKIQFIEKIIAEHKKNNLGM</sequence>
<proteinExistence type="predicted"/>
<protein>
    <recommendedName>
        <fullName evidence="3">Helix-turn-helix domain-containing protein</fullName>
    </recommendedName>
</protein>
<keyword evidence="2" id="KW-1185">Reference proteome</keyword>
<accession>A0A5M4BBF3</accession>
<evidence type="ECO:0000313" key="1">
    <source>
        <dbReference type="EMBL" id="GET46923.1"/>
    </source>
</evidence>
<dbReference type="AlphaFoldDB" id="A0A5M4BBF3"/>
<dbReference type="EMBL" id="BLBC01000014">
    <property type="protein sequence ID" value="GET46923.1"/>
    <property type="molecule type" value="Genomic_DNA"/>
</dbReference>
<dbReference type="Proteomes" id="UP000398217">
    <property type="component" value="Unassembled WGS sequence"/>
</dbReference>
<reference evidence="2" key="1">
    <citation type="journal article" date="2020" name="Int. J. Syst. Evol. Microbiol.">
        <title>Capnocytophaga felis sp. nov. isolated from the feline oral cavity.</title>
        <authorList>
            <person name="Suzuki M."/>
            <person name="Umeda K."/>
            <person name="Kimura M."/>
            <person name="Imaoka K."/>
            <person name="Morikawa S."/>
            <person name="Maeda K."/>
        </authorList>
    </citation>
    <scope>NUCLEOTIDE SEQUENCE [LARGE SCALE GENOMIC DNA]</scope>
    <source>
        <strain evidence="2">KC07070</strain>
    </source>
</reference>
<comment type="caution">
    <text evidence="1">The sequence shown here is derived from an EMBL/GenBank/DDBJ whole genome shotgun (WGS) entry which is preliminary data.</text>
</comment>
<organism evidence="1 2">
    <name type="scientific">Capnocytophaga felis</name>
    <dbReference type="NCBI Taxonomy" id="2267611"/>
    <lineage>
        <taxon>Bacteria</taxon>
        <taxon>Pseudomonadati</taxon>
        <taxon>Bacteroidota</taxon>
        <taxon>Flavobacteriia</taxon>
        <taxon>Flavobacteriales</taxon>
        <taxon>Flavobacteriaceae</taxon>
        <taxon>Capnocytophaga</taxon>
    </lineage>
</organism>
<evidence type="ECO:0000313" key="2">
    <source>
        <dbReference type="Proteomes" id="UP000398217"/>
    </source>
</evidence>
<evidence type="ECO:0008006" key="3">
    <source>
        <dbReference type="Google" id="ProtNLM"/>
    </source>
</evidence>
<dbReference type="RefSeq" id="WP_155285536.1">
    <property type="nucleotide sequence ID" value="NZ_BLBC01000014.1"/>
</dbReference>